<feature type="domain" description="Pentraxin (PTX)" evidence="13">
    <location>
        <begin position="43"/>
        <end position="248"/>
    </location>
</feature>
<evidence type="ECO:0000256" key="6">
    <source>
        <dbReference type="ARBA" id="ARBA00023157"/>
    </source>
</evidence>
<dbReference type="SUPFAM" id="SSF52499">
    <property type="entry name" value="Isochorismatase-like hydrolases"/>
    <property type="match status" value="1"/>
</dbReference>
<dbReference type="Proteomes" id="UP000007266">
    <property type="component" value="Linkage group 5"/>
</dbReference>
<feature type="domain" description="EF-hand" evidence="12">
    <location>
        <begin position="416"/>
        <end position="451"/>
    </location>
</feature>
<reference evidence="14 15" key="1">
    <citation type="journal article" date="2008" name="Nature">
        <title>The genome of the model beetle and pest Tribolium castaneum.</title>
        <authorList>
            <consortium name="Tribolium Genome Sequencing Consortium"/>
            <person name="Richards S."/>
            <person name="Gibbs R.A."/>
            <person name="Weinstock G.M."/>
            <person name="Brown S.J."/>
            <person name="Denell R."/>
            <person name="Beeman R.W."/>
            <person name="Gibbs R."/>
            <person name="Beeman R.W."/>
            <person name="Brown S.J."/>
            <person name="Bucher G."/>
            <person name="Friedrich M."/>
            <person name="Grimmelikhuijzen C.J."/>
            <person name="Klingler M."/>
            <person name="Lorenzen M."/>
            <person name="Richards S."/>
            <person name="Roth S."/>
            <person name="Schroder R."/>
            <person name="Tautz D."/>
            <person name="Zdobnov E.M."/>
            <person name="Muzny D."/>
            <person name="Gibbs R.A."/>
            <person name="Weinstock G.M."/>
            <person name="Attaway T."/>
            <person name="Bell S."/>
            <person name="Buhay C.J."/>
            <person name="Chandrabose M.N."/>
            <person name="Chavez D."/>
            <person name="Clerk-Blankenburg K.P."/>
            <person name="Cree A."/>
            <person name="Dao M."/>
            <person name="Davis C."/>
            <person name="Chacko J."/>
            <person name="Dinh H."/>
            <person name="Dugan-Rocha S."/>
            <person name="Fowler G."/>
            <person name="Garner T.T."/>
            <person name="Garnes J."/>
            <person name="Gnirke A."/>
            <person name="Hawes A."/>
            <person name="Hernandez J."/>
            <person name="Hines S."/>
            <person name="Holder M."/>
            <person name="Hume J."/>
            <person name="Jhangiani S.N."/>
            <person name="Joshi V."/>
            <person name="Khan Z.M."/>
            <person name="Jackson L."/>
            <person name="Kovar C."/>
            <person name="Kowis A."/>
            <person name="Lee S."/>
            <person name="Lewis L.R."/>
            <person name="Margolis J."/>
            <person name="Morgan M."/>
            <person name="Nazareth L.V."/>
            <person name="Nguyen N."/>
            <person name="Okwuonu G."/>
            <person name="Parker D."/>
            <person name="Richards S."/>
            <person name="Ruiz S.J."/>
            <person name="Santibanez J."/>
            <person name="Savard J."/>
            <person name="Scherer S.E."/>
            <person name="Schneider B."/>
            <person name="Sodergren E."/>
            <person name="Tautz D."/>
            <person name="Vattahil S."/>
            <person name="Villasana D."/>
            <person name="White C.S."/>
            <person name="Wright R."/>
            <person name="Park Y."/>
            <person name="Beeman R.W."/>
            <person name="Lord J."/>
            <person name="Oppert B."/>
            <person name="Lorenzen M."/>
            <person name="Brown S."/>
            <person name="Wang L."/>
            <person name="Savard J."/>
            <person name="Tautz D."/>
            <person name="Richards S."/>
            <person name="Weinstock G."/>
            <person name="Gibbs R.A."/>
            <person name="Liu Y."/>
            <person name="Worley K."/>
            <person name="Weinstock G."/>
            <person name="Elsik C.G."/>
            <person name="Reese J.T."/>
            <person name="Elhaik E."/>
            <person name="Landan G."/>
            <person name="Graur D."/>
            <person name="Arensburger P."/>
            <person name="Atkinson P."/>
            <person name="Beeman R.W."/>
            <person name="Beidler J."/>
            <person name="Brown S.J."/>
            <person name="Demuth J.P."/>
            <person name="Drury D.W."/>
            <person name="Du Y.Z."/>
            <person name="Fujiwara H."/>
            <person name="Lorenzen M."/>
            <person name="Maselli V."/>
            <person name="Osanai M."/>
            <person name="Park Y."/>
            <person name="Robertson H.M."/>
            <person name="Tu Z."/>
            <person name="Wang J.J."/>
            <person name="Wang S."/>
            <person name="Richards S."/>
            <person name="Song H."/>
            <person name="Zhang L."/>
            <person name="Sodergren E."/>
            <person name="Werner D."/>
            <person name="Stanke M."/>
            <person name="Morgenstern B."/>
            <person name="Solovyev V."/>
            <person name="Kosarev P."/>
            <person name="Brown G."/>
            <person name="Chen H.C."/>
            <person name="Ermolaeva O."/>
            <person name="Hlavina W."/>
            <person name="Kapustin Y."/>
            <person name="Kiryutin B."/>
            <person name="Kitts P."/>
            <person name="Maglott D."/>
            <person name="Pruitt K."/>
            <person name="Sapojnikov V."/>
            <person name="Souvorov A."/>
            <person name="Mackey A.J."/>
            <person name="Waterhouse R.M."/>
            <person name="Wyder S."/>
            <person name="Zdobnov E.M."/>
            <person name="Zdobnov E.M."/>
            <person name="Wyder S."/>
            <person name="Kriventseva E.V."/>
            <person name="Kadowaki T."/>
            <person name="Bork P."/>
            <person name="Aranda M."/>
            <person name="Bao R."/>
            <person name="Beermann A."/>
            <person name="Berns N."/>
            <person name="Bolognesi R."/>
            <person name="Bonneton F."/>
            <person name="Bopp D."/>
            <person name="Brown S.J."/>
            <person name="Bucher G."/>
            <person name="Butts T."/>
            <person name="Chaumot A."/>
            <person name="Denell R.E."/>
            <person name="Ferrier D.E."/>
            <person name="Friedrich M."/>
            <person name="Gordon C.M."/>
            <person name="Jindra M."/>
            <person name="Klingler M."/>
            <person name="Lan Q."/>
            <person name="Lattorff H.M."/>
            <person name="Laudet V."/>
            <person name="von Levetsow C."/>
            <person name="Liu Z."/>
            <person name="Lutz R."/>
            <person name="Lynch J.A."/>
            <person name="da Fonseca R.N."/>
            <person name="Posnien N."/>
            <person name="Reuter R."/>
            <person name="Roth S."/>
            <person name="Savard J."/>
            <person name="Schinko J.B."/>
            <person name="Schmitt C."/>
            <person name="Schoppmeier M."/>
            <person name="Schroder R."/>
            <person name="Shippy T.D."/>
            <person name="Simonnet F."/>
            <person name="Marques-Souza H."/>
            <person name="Tautz D."/>
            <person name="Tomoyasu Y."/>
            <person name="Trauner J."/>
            <person name="Van der Zee M."/>
            <person name="Vervoort M."/>
            <person name="Wittkopp N."/>
            <person name="Wimmer E.A."/>
            <person name="Yang X."/>
            <person name="Jones A.K."/>
            <person name="Sattelle D.B."/>
            <person name="Ebert P.R."/>
            <person name="Nelson D."/>
            <person name="Scott J.G."/>
            <person name="Beeman R.W."/>
            <person name="Muthukrishnan S."/>
            <person name="Kramer K.J."/>
            <person name="Arakane Y."/>
            <person name="Beeman R.W."/>
            <person name="Zhu Q."/>
            <person name="Hogenkamp D."/>
            <person name="Dixit R."/>
            <person name="Oppert B."/>
            <person name="Jiang H."/>
            <person name="Zou Z."/>
            <person name="Marshall J."/>
            <person name="Elpidina E."/>
            <person name="Vinokurov K."/>
            <person name="Oppert C."/>
            <person name="Zou Z."/>
            <person name="Evans J."/>
            <person name="Lu Z."/>
            <person name="Zhao P."/>
            <person name="Sumathipala N."/>
            <person name="Altincicek B."/>
            <person name="Vilcinskas A."/>
            <person name="Williams M."/>
            <person name="Hultmark D."/>
            <person name="Hetru C."/>
            <person name="Jiang H."/>
            <person name="Grimmelikhuijzen C.J."/>
            <person name="Hauser F."/>
            <person name="Cazzamali G."/>
            <person name="Williamson M."/>
            <person name="Park Y."/>
            <person name="Li B."/>
            <person name="Tanaka Y."/>
            <person name="Predel R."/>
            <person name="Neupert S."/>
            <person name="Schachtner J."/>
            <person name="Verleyen P."/>
            <person name="Raible F."/>
            <person name="Bork P."/>
            <person name="Friedrich M."/>
            <person name="Walden K.K."/>
            <person name="Robertson H.M."/>
            <person name="Angeli S."/>
            <person name="Foret S."/>
            <person name="Bucher G."/>
            <person name="Schuetz S."/>
            <person name="Maleszka R."/>
            <person name="Wimmer E.A."/>
            <person name="Beeman R.W."/>
            <person name="Lorenzen M."/>
            <person name="Tomoyasu Y."/>
            <person name="Miller S.C."/>
            <person name="Grossmann D."/>
            <person name="Bucher G."/>
        </authorList>
    </citation>
    <scope>NUCLEOTIDE SEQUENCE [LARGE SCALE GENOMIC DNA]</scope>
    <source>
        <strain evidence="14 15">Georgia GA2</strain>
    </source>
</reference>
<dbReference type="Pfam" id="PF00354">
    <property type="entry name" value="Pentaxin"/>
    <property type="match status" value="1"/>
</dbReference>
<dbReference type="InterPro" id="IPR000868">
    <property type="entry name" value="Isochorismatase-like_dom"/>
</dbReference>
<dbReference type="SUPFAM" id="SSF47473">
    <property type="entry name" value="EF-hand"/>
    <property type="match status" value="1"/>
</dbReference>
<dbReference type="InterPro" id="IPR030476">
    <property type="entry name" value="Pentaxin_CS"/>
</dbReference>
<gene>
    <name evidence="14" type="primary">AUGUSTUS-3.0.2_31161</name>
    <name evidence="14" type="ORF">TcasGA2_TC031161</name>
</gene>
<evidence type="ECO:0000256" key="11">
    <source>
        <dbReference type="SAM" id="SignalP"/>
    </source>
</evidence>
<dbReference type="Pfam" id="PF13499">
    <property type="entry name" value="EF-hand_7"/>
    <property type="match status" value="1"/>
</dbReference>
<evidence type="ECO:0000259" key="13">
    <source>
        <dbReference type="PROSITE" id="PS51828"/>
    </source>
</evidence>
<evidence type="ECO:0000256" key="10">
    <source>
        <dbReference type="PROSITE-ProRule" id="PRU01172"/>
    </source>
</evidence>
<dbReference type="PROSITE" id="PS51828">
    <property type="entry name" value="PTX_2"/>
    <property type="match status" value="1"/>
</dbReference>
<dbReference type="InterPro" id="IPR011992">
    <property type="entry name" value="EF-hand-dom_pair"/>
</dbReference>
<dbReference type="InterPro" id="IPR013320">
    <property type="entry name" value="ConA-like_dom_sf"/>
</dbReference>
<protein>
    <recommendedName>
        <fullName evidence="8">nicotinamidase</fullName>
        <ecNumber evidence="8">3.5.1.19</ecNumber>
    </recommendedName>
    <alternativeName>
        <fullName evidence="9">Nicotinamide deamidase</fullName>
    </alternativeName>
</protein>
<comment type="caution">
    <text evidence="10">Lacks conserved residue(s) required for the propagation of feature annotation.</text>
</comment>
<dbReference type="EMBL" id="KQ971343">
    <property type="protein sequence ID" value="KYB27449.1"/>
    <property type="molecule type" value="Genomic_DNA"/>
</dbReference>
<proteinExistence type="inferred from homology"/>
<dbReference type="GO" id="GO:0005509">
    <property type="term" value="F:calcium ion binding"/>
    <property type="evidence" value="ECO:0007669"/>
    <property type="project" value="InterPro"/>
</dbReference>
<dbReference type="CDD" id="cd00051">
    <property type="entry name" value="EFh"/>
    <property type="match status" value="1"/>
</dbReference>
<dbReference type="InterPro" id="IPR001759">
    <property type="entry name" value="PTX_dom"/>
</dbReference>
<evidence type="ECO:0000256" key="7">
    <source>
        <dbReference type="ARBA" id="ARBA00037900"/>
    </source>
</evidence>
<dbReference type="PROSITE" id="PS50222">
    <property type="entry name" value="EF_HAND_2"/>
    <property type="match status" value="2"/>
</dbReference>
<keyword evidence="6" id="KW-1015">Disulfide bond</keyword>
<keyword evidence="3" id="KW-0479">Metal-binding</keyword>
<dbReference type="PROSITE" id="PS00018">
    <property type="entry name" value="EF_HAND_1"/>
    <property type="match status" value="2"/>
</dbReference>
<dbReference type="CDD" id="cd01011">
    <property type="entry name" value="nicotinamidase"/>
    <property type="match status" value="1"/>
</dbReference>
<feature type="signal peptide" evidence="11">
    <location>
        <begin position="1"/>
        <end position="20"/>
    </location>
</feature>
<dbReference type="PANTHER" id="PTHR11080">
    <property type="entry name" value="PYRAZINAMIDASE/NICOTINAMIDASE"/>
    <property type="match status" value="1"/>
</dbReference>
<keyword evidence="11" id="KW-0732">Signal</keyword>
<name>A0A139WHT4_TRICA</name>
<keyword evidence="2" id="KW-0662">Pyridine nucleotide biosynthesis</keyword>
<comment type="similarity">
    <text evidence="1">Belongs to the isochorismatase family.</text>
</comment>
<reference evidence="14 15" key="2">
    <citation type="journal article" date="2010" name="Nucleic Acids Res.">
        <title>BeetleBase in 2010: revisions to provide comprehensive genomic information for Tribolium castaneum.</title>
        <authorList>
            <person name="Kim H.S."/>
            <person name="Murphy T."/>
            <person name="Xia J."/>
            <person name="Caragea D."/>
            <person name="Park Y."/>
            <person name="Beeman R.W."/>
            <person name="Lorenzen M.D."/>
            <person name="Butcher S."/>
            <person name="Manak J.R."/>
            <person name="Brown S.J."/>
        </authorList>
    </citation>
    <scope>GENOME REANNOTATION</scope>
    <source>
        <strain evidence="14 15">Georgia GA2</strain>
    </source>
</reference>
<evidence type="ECO:0000256" key="9">
    <source>
        <dbReference type="ARBA" id="ARBA00043224"/>
    </source>
</evidence>
<feature type="chain" id="PRO_5007300001" description="nicotinamidase" evidence="11">
    <location>
        <begin position="21"/>
        <end position="705"/>
    </location>
</feature>
<keyword evidence="15" id="KW-1185">Reference proteome</keyword>
<evidence type="ECO:0000256" key="1">
    <source>
        <dbReference type="ARBA" id="ARBA00006336"/>
    </source>
</evidence>
<dbReference type="PANTHER" id="PTHR11080:SF2">
    <property type="entry name" value="LD05707P"/>
    <property type="match status" value="1"/>
</dbReference>
<dbReference type="InParanoid" id="A0A139WHT4"/>
<organism evidence="14 15">
    <name type="scientific">Tribolium castaneum</name>
    <name type="common">Red flour beetle</name>
    <dbReference type="NCBI Taxonomy" id="7070"/>
    <lineage>
        <taxon>Eukaryota</taxon>
        <taxon>Metazoa</taxon>
        <taxon>Ecdysozoa</taxon>
        <taxon>Arthropoda</taxon>
        <taxon>Hexapoda</taxon>
        <taxon>Insecta</taxon>
        <taxon>Pterygota</taxon>
        <taxon>Neoptera</taxon>
        <taxon>Endopterygota</taxon>
        <taxon>Coleoptera</taxon>
        <taxon>Polyphaga</taxon>
        <taxon>Cucujiformia</taxon>
        <taxon>Tenebrionidae</taxon>
        <taxon>Tenebrionidae incertae sedis</taxon>
        <taxon>Tribolium</taxon>
    </lineage>
</organism>
<evidence type="ECO:0000256" key="3">
    <source>
        <dbReference type="ARBA" id="ARBA00022723"/>
    </source>
</evidence>
<evidence type="ECO:0000259" key="12">
    <source>
        <dbReference type="PROSITE" id="PS50222"/>
    </source>
</evidence>
<evidence type="ECO:0000256" key="2">
    <source>
        <dbReference type="ARBA" id="ARBA00022642"/>
    </source>
</evidence>
<evidence type="ECO:0000256" key="5">
    <source>
        <dbReference type="ARBA" id="ARBA00022837"/>
    </source>
</evidence>
<dbReference type="SUPFAM" id="SSF49899">
    <property type="entry name" value="Concanavalin A-like lectins/glucanases"/>
    <property type="match status" value="1"/>
</dbReference>
<comment type="pathway">
    <text evidence="7">Cofactor biosynthesis; nicotinate biosynthesis; nicotinate from nicotinamide: step 1/1.</text>
</comment>
<dbReference type="Gene3D" id="1.10.238.10">
    <property type="entry name" value="EF-hand"/>
    <property type="match status" value="1"/>
</dbReference>
<dbReference type="InterPro" id="IPR018247">
    <property type="entry name" value="EF_Hand_1_Ca_BS"/>
</dbReference>
<dbReference type="InterPro" id="IPR036380">
    <property type="entry name" value="Isochorismatase-like_sf"/>
</dbReference>
<dbReference type="Gene3D" id="3.40.50.850">
    <property type="entry name" value="Isochorismatase-like"/>
    <property type="match status" value="1"/>
</dbReference>
<evidence type="ECO:0000256" key="4">
    <source>
        <dbReference type="ARBA" id="ARBA00022801"/>
    </source>
</evidence>
<dbReference type="EC" id="3.5.1.19" evidence="8"/>
<feature type="domain" description="EF-hand" evidence="12">
    <location>
        <begin position="378"/>
        <end position="408"/>
    </location>
</feature>
<dbReference type="InterPro" id="IPR052347">
    <property type="entry name" value="Isochorismatase_Nicotinamidase"/>
</dbReference>
<dbReference type="STRING" id="7070.A0A139WHT4"/>
<evidence type="ECO:0000313" key="14">
    <source>
        <dbReference type="EMBL" id="KYB27449.1"/>
    </source>
</evidence>
<evidence type="ECO:0000313" key="15">
    <source>
        <dbReference type="Proteomes" id="UP000007266"/>
    </source>
</evidence>
<keyword evidence="5" id="KW-0106">Calcium</keyword>
<dbReference type="PROSITE" id="PS00289">
    <property type="entry name" value="PTX_1"/>
    <property type="match status" value="1"/>
</dbReference>
<dbReference type="eggNOG" id="KOG4003">
    <property type="taxonomic scope" value="Eukaryota"/>
</dbReference>
<dbReference type="SMART" id="SM00054">
    <property type="entry name" value="EFh"/>
    <property type="match status" value="2"/>
</dbReference>
<dbReference type="AlphaFoldDB" id="A0A139WHT4"/>
<dbReference type="Pfam" id="PF00857">
    <property type="entry name" value="Isochorismatase"/>
    <property type="match status" value="1"/>
</dbReference>
<evidence type="ECO:0000256" key="8">
    <source>
        <dbReference type="ARBA" id="ARBA00039017"/>
    </source>
</evidence>
<dbReference type="PRINTS" id="PR00895">
    <property type="entry name" value="PENTAXIN"/>
</dbReference>
<dbReference type="InterPro" id="IPR002048">
    <property type="entry name" value="EF_hand_dom"/>
</dbReference>
<dbReference type="Gene3D" id="2.60.120.200">
    <property type="match status" value="1"/>
</dbReference>
<accession>A0A139WHT4</accession>
<dbReference type="SMART" id="SM00159">
    <property type="entry name" value="PTX"/>
    <property type="match status" value="1"/>
</dbReference>
<dbReference type="GO" id="GO:0008936">
    <property type="term" value="F:nicotinamidase activity"/>
    <property type="evidence" value="ECO:0007669"/>
    <property type="project" value="UniProtKB-EC"/>
</dbReference>
<dbReference type="GO" id="GO:0019363">
    <property type="term" value="P:pyridine nucleotide biosynthetic process"/>
    <property type="evidence" value="ECO:0007669"/>
    <property type="project" value="UniProtKB-KW"/>
</dbReference>
<keyword evidence="4" id="KW-0378">Hydrolase</keyword>
<sequence>MEFVKHTLLFCCFALWEIEAVLNKRNGGVQSFVQNYNGHFDTTIHKVSFTQKGYIQFLRYITHVPPLSDYTFCIWVRSHNLTYAHPLLSYSKHEEERLIRVWISPHGTDINLEILQHPIFKIHTHFVENHWYHVCQSWSSSHASWSLYLNGKLKSSGFAPQLRGSKIKGGGDIVVGQEYTDFDKGLDDGIEGDVFGFNFVLSPTSHSSHGDFPSRGHYSTEIPSVLSYFSVEPNRQPKLFDFFESMWSFFNPTHAIKVVPKKRGHFGARVANDIEEYSPKPTGLKLVELSYHCALGKGAPVSGKDVLISWTKTPVRVFGGAILKNIKPFCTDAKGNRRRVDIIDCKHYLARSFTPTAVDMTGSTNRIDFVNFICTCSMDACFAAFDKDCDGKLNLEEFWALCRALFRNSKGVTYEIERHTLETIFNVFDKNQDGSIDRDEFVTCWNLWIKTIVKPVSAALIIDVQNDFITGSLNITNCPAKHHGGDVIQPINNLLETVEFETVVYSYDWHPNDHVSFIDNISLRKLHESSPISAENAKVYDTVVFDREPPMVQKLWPRHCVQNTWGSDLHKDLKVVENSTKIYKGTNPDVDSYSLFWDNQKLTDTKLDSLLRARNITDLYLCGLAYDVCVASTAKDAIASGYRTVLLDDCCRGVDLLDIEKTKNFIQENHGLVVDSSQVKEMVEGNDRRPELGLKLALELQQKRQ</sequence>